<accession>A0A919QHT2</accession>
<evidence type="ECO:0000313" key="2">
    <source>
        <dbReference type="EMBL" id="GIH26680.1"/>
    </source>
</evidence>
<feature type="region of interest" description="Disordered" evidence="1">
    <location>
        <begin position="29"/>
        <end position="73"/>
    </location>
</feature>
<keyword evidence="3" id="KW-1185">Reference proteome</keyword>
<feature type="compositionally biased region" description="Polar residues" evidence="1">
    <location>
        <begin position="31"/>
        <end position="41"/>
    </location>
</feature>
<organism evidence="2 3">
    <name type="scientific">Acrocarpospora phusangensis</name>
    <dbReference type="NCBI Taxonomy" id="1070424"/>
    <lineage>
        <taxon>Bacteria</taxon>
        <taxon>Bacillati</taxon>
        <taxon>Actinomycetota</taxon>
        <taxon>Actinomycetes</taxon>
        <taxon>Streptosporangiales</taxon>
        <taxon>Streptosporangiaceae</taxon>
        <taxon>Acrocarpospora</taxon>
    </lineage>
</organism>
<comment type="caution">
    <text evidence="2">The sequence shown here is derived from an EMBL/GenBank/DDBJ whole genome shotgun (WGS) entry which is preliminary data.</text>
</comment>
<evidence type="ECO:0000313" key="3">
    <source>
        <dbReference type="Proteomes" id="UP000640052"/>
    </source>
</evidence>
<gene>
    <name evidence="2" type="ORF">Aph01nite_49900</name>
</gene>
<evidence type="ECO:0000256" key="1">
    <source>
        <dbReference type="SAM" id="MobiDB-lite"/>
    </source>
</evidence>
<dbReference type="AlphaFoldDB" id="A0A919QHT2"/>
<dbReference type="Proteomes" id="UP000640052">
    <property type="component" value="Unassembled WGS sequence"/>
</dbReference>
<sequence>MTDTWARSKSKPPTTAAVAGVATVTPIAPSSAVNDNKTGNSGKRLAITSLSKGGPKRNQWPYAQAIDRPCGRR</sequence>
<reference evidence="2" key="1">
    <citation type="submission" date="2021-01" db="EMBL/GenBank/DDBJ databases">
        <title>Whole genome shotgun sequence of Acrocarpospora phusangensis NBRC 108782.</title>
        <authorList>
            <person name="Komaki H."/>
            <person name="Tamura T."/>
        </authorList>
    </citation>
    <scope>NUCLEOTIDE SEQUENCE</scope>
    <source>
        <strain evidence="2">NBRC 108782</strain>
    </source>
</reference>
<proteinExistence type="predicted"/>
<dbReference type="EMBL" id="BOOA01000043">
    <property type="protein sequence ID" value="GIH26680.1"/>
    <property type="molecule type" value="Genomic_DNA"/>
</dbReference>
<protein>
    <submittedName>
        <fullName evidence="2">Uncharacterized protein</fullName>
    </submittedName>
</protein>
<name>A0A919QHT2_9ACTN</name>